<sequence length="231" mass="26441">MKTKLHHFLREEWLQLLLLIIPIAAAFIAMPYATDRVPMQWNLQGQVNWHASKTWGLLVMPGAMLITFALIFWLESRDRQRHRSSDGELSSHGKATRLIRLGISLMLAAITIIQITAALGHRPDVGRWVVTLTALLLAFMGNFFGKLKPNKYVGIRIPWTLKSEHVWRQTHRLAGWVWTSSSLIVAALGWILPTATLHQELTYIWMFFLVVVPIAFAGYEAHQEKKRLSLT</sequence>
<dbReference type="PANTHER" id="PTHR37810">
    <property type="entry name" value="IMMUNITY PROTEIN SDPI"/>
    <property type="match status" value="1"/>
</dbReference>
<keyword evidence="1" id="KW-0472">Membrane</keyword>
<feature type="transmembrane region" description="Helical" evidence="1">
    <location>
        <begin position="173"/>
        <end position="191"/>
    </location>
</feature>
<dbReference type="PANTHER" id="PTHR37810:SF5">
    <property type="entry name" value="IMMUNITY PROTEIN SDPI"/>
    <property type="match status" value="1"/>
</dbReference>
<organism evidence="3 4">
    <name type="scientific">Prosthecobacter debontii</name>
    <dbReference type="NCBI Taxonomy" id="48467"/>
    <lineage>
        <taxon>Bacteria</taxon>
        <taxon>Pseudomonadati</taxon>
        <taxon>Verrucomicrobiota</taxon>
        <taxon>Verrucomicrobiia</taxon>
        <taxon>Verrucomicrobiales</taxon>
        <taxon>Verrucomicrobiaceae</taxon>
        <taxon>Prosthecobacter</taxon>
    </lineage>
</organism>
<evidence type="ECO:0000259" key="2">
    <source>
        <dbReference type="Pfam" id="PF07853"/>
    </source>
</evidence>
<reference evidence="4" key="1">
    <citation type="submission" date="2017-02" db="EMBL/GenBank/DDBJ databases">
        <authorList>
            <person name="Varghese N."/>
            <person name="Submissions S."/>
        </authorList>
    </citation>
    <scope>NUCLEOTIDE SEQUENCE [LARGE SCALE GENOMIC DNA]</scope>
    <source>
        <strain evidence="4">ATCC 700200</strain>
    </source>
</reference>
<dbReference type="Pfam" id="PF07853">
    <property type="entry name" value="DUF1648"/>
    <property type="match status" value="1"/>
</dbReference>
<dbReference type="PIRSF" id="PIRSF038959">
    <property type="entry name" value="SdpI"/>
    <property type="match status" value="1"/>
</dbReference>
<name>A0A1T4XHU2_9BACT</name>
<dbReference type="OrthoDB" id="9808690at2"/>
<dbReference type="STRING" id="48467.SAMN02745166_01534"/>
<evidence type="ECO:0000256" key="1">
    <source>
        <dbReference type="SAM" id="Phobius"/>
    </source>
</evidence>
<dbReference type="EMBL" id="FUYE01000004">
    <property type="protein sequence ID" value="SKA89086.1"/>
    <property type="molecule type" value="Genomic_DNA"/>
</dbReference>
<evidence type="ECO:0000313" key="3">
    <source>
        <dbReference type="EMBL" id="SKA89086.1"/>
    </source>
</evidence>
<dbReference type="InterPro" id="IPR012867">
    <property type="entry name" value="DUF1648"/>
</dbReference>
<dbReference type="AlphaFoldDB" id="A0A1T4XHU2"/>
<evidence type="ECO:0000313" key="4">
    <source>
        <dbReference type="Proteomes" id="UP000190774"/>
    </source>
</evidence>
<dbReference type="Proteomes" id="UP000190774">
    <property type="component" value="Unassembled WGS sequence"/>
</dbReference>
<protein>
    <submittedName>
        <fullName evidence="3">Uncharacterized membrane protein</fullName>
    </submittedName>
</protein>
<dbReference type="GO" id="GO:0009636">
    <property type="term" value="P:response to toxic substance"/>
    <property type="evidence" value="ECO:0007669"/>
    <property type="project" value="TreeGrafter"/>
</dbReference>
<dbReference type="Pfam" id="PF13630">
    <property type="entry name" value="SdpI"/>
    <property type="match status" value="1"/>
</dbReference>
<accession>A0A1T4XHU2</accession>
<gene>
    <name evidence="3" type="ORF">SAMN02745166_01534</name>
</gene>
<feature type="transmembrane region" description="Helical" evidence="1">
    <location>
        <begin position="98"/>
        <end position="119"/>
    </location>
</feature>
<proteinExistence type="predicted"/>
<feature type="transmembrane region" description="Helical" evidence="1">
    <location>
        <begin position="12"/>
        <end position="34"/>
    </location>
</feature>
<keyword evidence="4" id="KW-1185">Reference proteome</keyword>
<feature type="domain" description="DUF1648" evidence="2">
    <location>
        <begin position="17"/>
        <end position="65"/>
    </location>
</feature>
<dbReference type="RefSeq" id="WP_078812734.1">
    <property type="nucleotide sequence ID" value="NZ_FUYE01000004.1"/>
</dbReference>
<feature type="transmembrane region" description="Helical" evidence="1">
    <location>
        <begin position="54"/>
        <end position="74"/>
    </location>
</feature>
<dbReference type="InterPro" id="IPR026272">
    <property type="entry name" value="SdpI"/>
</dbReference>
<feature type="transmembrane region" description="Helical" evidence="1">
    <location>
        <begin position="125"/>
        <end position="144"/>
    </location>
</feature>
<keyword evidence="1" id="KW-0812">Transmembrane</keyword>
<dbReference type="InterPro" id="IPR025962">
    <property type="entry name" value="SdpI/YhfL"/>
</dbReference>
<feature type="transmembrane region" description="Helical" evidence="1">
    <location>
        <begin position="203"/>
        <end position="221"/>
    </location>
</feature>
<keyword evidence="1" id="KW-1133">Transmembrane helix</keyword>